<proteinExistence type="predicted"/>
<reference evidence="1 2" key="1">
    <citation type="submission" date="2019-05" db="EMBL/GenBank/DDBJ databases">
        <title>Another draft genome of Portunus trituberculatus and its Hox gene families provides insights of decapod evolution.</title>
        <authorList>
            <person name="Jeong J.-H."/>
            <person name="Song I."/>
            <person name="Kim S."/>
            <person name="Choi T."/>
            <person name="Kim D."/>
            <person name="Ryu S."/>
            <person name="Kim W."/>
        </authorList>
    </citation>
    <scope>NUCLEOTIDE SEQUENCE [LARGE SCALE GENOMIC DNA]</scope>
    <source>
        <tissue evidence="1">Muscle</tissue>
    </source>
</reference>
<dbReference type="EMBL" id="VSRR010010782">
    <property type="protein sequence ID" value="MPC52319.1"/>
    <property type="molecule type" value="Genomic_DNA"/>
</dbReference>
<keyword evidence="2" id="KW-1185">Reference proteome</keyword>
<gene>
    <name evidence="1" type="ORF">E2C01_046185</name>
</gene>
<name>A0A5B7G440_PORTR</name>
<evidence type="ECO:0000313" key="1">
    <source>
        <dbReference type="EMBL" id="MPC52319.1"/>
    </source>
</evidence>
<dbReference type="Proteomes" id="UP000324222">
    <property type="component" value="Unassembled WGS sequence"/>
</dbReference>
<comment type="caution">
    <text evidence="1">The sequence shown here is derived from an EMBL/GenBank/DDBJ whole genome shotgun (WGS) entry which is preliminary data.</text>
</comment>
<evidence type="ECO:0000313" key="2">
    <source>
        <dbReference type="Proteomes" id="UP000324222"/>
    </source>
</evidence>
<dbReference type="AlphaFoldDB" id="A0A5B7G440"/>
<organism evidence="1 2">
    <name type="scientific">Portunus trituberculatus</name>
    <name type="common">Swimming crab</name>
    <name type="synonym">Neptunus trituberculatus</name>
    <dbReference type="NCBI Taxonomy" id="210409"/>
    <lineage>
        <taxon>Eukaryota</taxon>
        <taxon>Metazoa</taxon>
        <taxon>Ecdysozoa</taxon>
        <taxon>Arthropoda</taxon>
        <taxon>Crustacea</taxon>
        <taxon>Multicrustacea</taxon>
        <taxon>Malacostraca</taxon>
        <taxon>Eumalacostraca</taxon>
        <taxon>Eucarida</taxon>
        <taxon>Decapoda</taxon>
        <taxon>Pleocyemata</taxon>
        <taxon>Brachyura</taxon>
        <taxon>Eubrachyura</taxon>
        <taxon>Portunoidea</taxon>
        <taxon>Portunidae</taxon>
        <taxon>Portuninae</taxon>
        <taxon>Portunus</taxon>
    </lineage>
</organism>
<accession>A0A5B7G440</accession>
<protein>
    <submittedName>
        <fullName evidence="1">Uncharacterized protein</fullName>
    </submittedName>
</protein>
<sequence length="122" mass="12882">MLGSQAVGVGVASPSPNFLGVSNLLVLCSEPLCRSPTQPTQATLKLNGRLQCYLVLNTAPKESTAASSHALLSGARKGAAARYPFLARQTDYFTSPDPVDLRKAVRVLGEYGNETEGNSTEN</sequence>